<feature type="region of interest" description="Disordered" evidence="1">
    <location>
        <begin position="2615"/>
        <end position="2662"/>
    </location>
</feature>
<proteinExistence type="predicted"/>
<organism evidence="4 5">
    <name type="scientific">Nonomuraea spiralis</name>
    <dbReference type="NCBI Taxonomy" id="46182"/>
    <lineage>
        <taxon>Bacteria</taxon>
        <taxon>Bacillati</taxon>
        <taxon>Actinomycetota</taxon>
        <taxon>Actinomycetes</taxon>
        <taxon>Streptosporangiales</taxon>
        <taxon>Streptosporangiaceae</taxon>
        <taxon>Nonomuraea</taxon>
    </lineage>
</organism>
<feature type="region of interest" description="Disordered" evidence="1">
    <location>
        <begin position="2954"/>
        <end position="2988"/>
    </location>
</feature>
<feature type="compositionally biased region" description="Low complexity" evidence="1">
    <location>
        <begin position="2962"/>
        <end position="2979"/>
    </location>
</feature>
<dbReference type="Proteomes" id="UP001589647">
    <property type="component" value="Unassembled WGS sequence"/>
</dbReference>
<evidence type="ECO:0000313" key="5">
    <source>
        <dbReference type="Proteomes" id="UP001589647"/>
    </source>
</evidence>
<feature type="compositionally biased region" description="Low complexity" evidence="1">
    <location>
        <begin position="619"/>
        <end position="641"/>
    </location>
</feature>
<dbReference type="Pfam" id="PF25547">
    <property type="entry name" value="WXG100_2"/>
    <property type="match status" value="1"/>
</dbReference>
<feature type="region of interest" description="Disordered" evidence="1">
    <location>
        <begin position="3069"/>
        <end position="3102"/>
    </location>
</feature>
<evidence type="ECO:0000313" key="4">
    <source>
        <dbReference type="EMBL" id="MFB9201421.1"/>
    </source>
</evidence>
<feature type="region of interest" description="Disordered" evidence="1">
    <location>
        <begin position="3346"/>
        <end position="3366"/>
    </location>
</feature>
<dbReference type="PANTHER" id="PTHR48125:SF12">
    <property type="entry name" value="AT HOOK TRANSCRIPTION FACTOR FAMILY-RELATED"/>
    <property type="match status" value="1"/>
</dbReference>
<feature type="compositionally biased region" description="Low complexity" evidence="1">
    <location>
        <begin position="533"/>
        <end position="598"/>
    </location>
</feature>
<feature type="compositionally biased region" description="Basic and acidic residues" evidence="1">
    <location>
        <begin position="521"/>
        <end position="532"/>
    </location>
</feature>
<feature type="transmembrane region" description="Helical" evidence="2">
    <location>
        <begin position="149"/>
        <end position="172"/>
    </location>
</feature>
<evidence type="ECO:0000256" key="1">
    <source>
        <dbReference type="SAM" id="MobiDB-lite"/>
    </source>
</evidence>
<dbReference type="RefSeq" id="WP_189649963.1">
    <property type="nucleotide sequence ID" value="NZ_BMRC01000011.1"/>
</dbReference>
<feature type="compositionally biased region" description="Polar residues" evidence="1">
    <location>
        <begin position="2048"/>
        <end position="2063"/>
    </location>
</feature>
<keyword evidence="2" id="KW-1133">Transmembrane helix</keyword>
<feature type="domain" description="Outer membrane channel protein CpnT-like N-terminal" evidence="3">
    <location>
        <begin position="40"/>
        <end position="172"/>
    </location>
</feature>
<dbReference type="InterPro" id="IPR057746">
    <property type="entry name" value="CpnT-like_N"/>
</dbReference>
<evidence type="ECO:0000259" key="3">
    <source>
        <dbReference type="Pfam" id="PF25547"/>
    </source>
</evidence>
<keyword evidence="2" id="KW-0812">Transmembrane</keyword>
<keyword evidence="5" id="KW-1185">Reference proteome</keyword>
<feature type="region of interest" description="Disordered" evidence="1">
    <location>
        <begin position="405"/>
        <end position="653"/>
    </location>
</feature>
<feature type="region of interest" description="Disordered" evidence="1">
    <location>
        <begin position="2017"/>
        <end position="2063"/>
    </location>
</feature>
<feature type="region of interest" description="Disordered" evidence="1">
    <location>
        <begin position="1"/>
        <end position="27"/>
    </location>
</feature>
<feature type="region of interest" description="Disordered" evidence="1">
    <location>
        <begin position="3120"/>
        <end position="3155"/>
    </location>
</feature>
<feature type="compositionally biased region" description="Low complexity" evidence="1">
    <location>
        <begin position="492"/>
        <end position="519"/>
    </location>
</feature>
<accession>A0ABV5IAC9</accession>
<feature type="region of interest" description="Disordered" evidence="1">
    <location>
        <begin position="2243"/>
        <end position="2281"/>
    </location>
</feature>
<reference evidence="4 5" key="1">
    <citation type="submission" date="2024-09" db="EMBL/GenBank/DDBJ databases">
        <authorList>
            <person name="Sun Q."/>
            <person name="Mori K."/>
        </authorList>
    </citation>
    <scope>NUCLEOTIDE SEQUENCE [LARGE SCALE GENOMIC DNA]</scope>
    <source>
        <strain evidence="4 5">CCM 3426</strain>
    </source>
</reference>
<dbReference type="EMBL" id="JBHMEI010000005">
    <property type="protein sequence ID" value="MFB9201421.1"/>
    <property type="molecule type" value="Genomic_DNA"/>
</dbReference>
<protein>
    <recommendedName>
        <fullName evidence="3">Outer membrane channel protein CpnT-like N-terminal domain-containing protein</fullName>
    </recommendedName>
</protein>
<feature type="region of interest" description="Disordered" evidence="1">
    <location>
        <begin position="1706"/>
        <end position="1748"/>
    </location>
</feature>
<name>A0ABV5IAC9_9ACTN</name>
<evidence type="ECO:0000256" key="2">
    <source>
        <dbReference type="SAM" id="Phobius"/>
    </source>
</evidence>
<feature type="compositionally biased region" description="Low complexity" evidence="1">
    <location>
        <begin position="451"/>
        <end position="483"/>
    </location>
</feature>
<comment type="caution">
    <text evidence="4">The sequence shown here is derived from an EMBL/GenBank/DDBJ whole genome shotgun (WGS) entry which is preliminary data.</text>
</comment>
<gene>
    <name evidence="4" type="ORF">ACFFV7_09485</name>
</gene>
<sequence>MMAGKGDVTTTTDEARKPAGGTGAFDGGIATKDVEPVWRTEALPGWVVHHLIPLLTAGQSWPEGSESKLWELRVEYVKLMNLLIGTLDPTSTTVQTLNGSLQSPAKPAIFKRLAKLYDNKVGVVAKAQESFSYAKMVDNFARETQYTKLSINVAFWIAVIAAFTALIAAGFFPLASLMLRSVGAAGGSRIALIMERLALVAARSGPVAASGQISKLAGAGAGRFFNAALAAELFEEISEELVIDLTTQYQQIKMGTRDSLDWKKVKAAAIGAGAGAVAGTKLGDPMSRFANNLPGISRLNRIAGDNRGVGNAFLRFPGRALNTGLNNMVASPAGSIVANYAVYDQFALPGAEGFYGGFLGGAGRTNTLSPTNLEVLHAAVTPVTSLSGVFAEAMAAQRNASTITTAPGLGDLSSVPGPQTGSPDAGGSPVLPQGDLPGGGRRDRTSTVTEPAAPQQTAPKAARAVQTPDATPDTPQTPRPQHTNPRQDAPTPQVQSQPQAQPQDLQDQPQDQQDQQDPQDQQDRSQDPRQDARPASQPTAQDTAPAADQQPAPTTDQAPAETPHTSPDSDTTASQTPATTPDATTTPDTTGTPETARTGDPLSVGEPRTAEPAPAPQDTGTLTTAETAAAPGPAPQTQADPTPVPAPAQQPAIPGPALVTRLIGAVRRTRDAHALVSGRPIKDSRFVANGRDRGVPVLTVAEARAAFEVEVRASDLGSEITGLRWTGSGTLVVEVAGLPDQTFTFEVGRVSRRRLGRTVLYANGVNEVRLAPRVAPDQVARLMLHEIADTLHARKEPRQGLLRRLITQPNERDECLTARHRELEFLNRRIDLTSGAERSVLEEEREAVRRILEAHGELEGAGARPAPAHQSTNDLIGLLTHHDQAVAQLVQDLDQALARQIDRLLRVESDLRLLAMTVTDMGTSPLLTAVSQARAAYESAQSLVHTAGAPGRRGTEFARALHAAHQLRLRYEEQVDPAVFVPALSRATEPDVLDAHIAALRAAATELASPARRSPGTAAERQSAADSAVRAAETYQLLLDEMVRARRILITPPHVLASQLLRLGATHEGYYRRLTTPDRLANTRDAQVIDDMLGDLLQSVSDRRATATVLRTTIEGFDGVVRAQRAAVRAYNEAASAPYVLAAEALARQDLEGAQRWRAIAAELARLGALHEAAERLAVAARDAHEVLAELLKGVVSGEPVDHAALNTVARAAATAMEAYQDAVAALPPATPPALSVPKPPPTALSELRAEVEAEERRLEAAWAHNLELSSRHRHHAEESWDKAREAWNHAFLHGLSQDDGAPERARQQVLAAEQAESAARYHARAAERYANAAIAANQALDAADATMTALNRVNRPDKPRTLQVEVALQEMRSRSDAYDSAHREALPPPHALLAAYTAGPIANLARLTELVNKLLTDQGLSARFSQEELRRAIRQAFHTAVAPDGLLLRLNGTEGAELRIRLTLDDLMEVVKPAASHSETMLGQLPQGGGRASATGRRSRGLNFDRDIVDWGRRWMRSTSSPTLHFIADHGVLRFKLARGGAHSVSTAAQDNGLGGNVEDNRGAATMFTAKASWNVELRTASGPPVTDSLPAGETTRQSLWLSHAYLLDPSDKPLQLPEADRRRSPFPEHVVVSMTGLLDLAERVTGRLTKVMRSSVARNQVVTAITEDLPSNLGVAVNDPAGLRRPIIVNGRIRGVMTIRTTVLPGDTRLGGPSTKHHQERLRVGSSQAGQSHSDNHDTGFGGAVGLTSKTADQTVHNPAVELTVRGQVGRAASASTSVTGVAIHPSVQRWAGETQGYLLNMVHTVTIQMGRNDPITLVSDPSTGLFRIPEPDAYRYGLPVDPAAEIGRDADGNVVLRGDPVKVDPPGRVGALPTWYGTGENQTRGAGPALVQRITGMDSIREQVEEYLRREGVLPKLKNGVPRYSLDASVRASQMANEQLVAEQFSAERLETGYDQAAQAGLIVNLVHHNRLGPAEHYTLRISLRQDFDNAVYEGVTGAEPVVNLDIGSDTYTSSRNLTGSRTAGAGADVSVKDDPGLDPGGANLSGSRGRNHQVEQTTGSTVNQVKLLEGTGQSAVFRIPHVVQVERLTGANLVRPVAEGRAGDARIVLPSDLLPLALSSDGHPRPPGPRHPTSTSMLRRATIAHLDVGDIATTVADLLGGSLDRGSPAFQHLAAFFNVRSLVSHPEVFTSGHRTGVDPQTVTGTARHQPVRLHLTPGRSRFLSATDILVGDINLTLSSQSSTTRDSKPRDAGGSMRVPALGEREGEGSGTTSWGRTTSTERKLISGPERLNIDTGRHYSFVMDVAAEVTVGSGIDAKTITRNDGTVVYLVAERDALDLYANGEVELPLHQLADAAERVMNGDLKLGRRVAVRFITQYLQDLASARTAHPSGVPGLTTLPGVPLSWGHDTGRALAALLELFSSETLAEMMPPGVPPGRPGEPVGETIDRMLSRPEFRDHVKAQLEAAARRLENGEVAAVLAPTYQDAIGMSTVKGVSLHPEDQPRAEVELLDEIAEAVEAVAPGALAQDTSLWRALSADFSGNSWLGKIDTLLDPDSPPAEYTVRGDGVTDTLEVTVRAVLSDDVQYRGEVSDVGQILQLYTMHEENVSESSALTGTFGGKDTEDGAESGSTGTDRGRGASAASNLQETRVQRAASFGGTRAEVRQGIRLVVDVRRVRSSSPVEDSSLVAEASRRVSGTIDRLIPPGMVARAGTAPQPAVADPRPFPPPENFMVESTRVKDLAKAVERHLKATMGLDLSRHESRTLARILTGNNRNTNFELMTAEDGLMVLEVPLSRGRVARVHVGAVLSEPVTIAQGHKDYEIGQVDRRQWGTSASSDRTRWFPAGIAVGSNDMRRWLPFDLKFGLGGSYRSQGGDGASVGGGNRRETSVFEKADSSSVRFRVDYTVRVEVSPAPKSGQRPPQGAVRVATGHADVIVFDEVMRELAEQAENPPPVVGHEAPGPATPAAAALPGPVGSGTGRPVRSYGELRQAQVDARDRNENVLVTLRPPYGPPLTYVATPDGRLTAQGDDGGFGRHFAGLPSSLIAMAEQHGMDLLALHERTMPRTDTNPATSIDPADPAGRSERQSEAEQAPSLAEHLRNELSRRGILRAADPAAWPAANKPDDAENGPGGAPRSTHGSPIDDSAFVADGRPADEADLTVDEARQAFNNEVLLEDFGGVAGAWRVIWNGGDTLVLESDLLGRVHFQFQVGPVEGGYLGETTATNAGTRGDPHVVTLAPRVASDQVARLVLHEISDVLQFRTEGEHTHPHAPGEATRDECVTARRNELRFLERKQREALAAGDTAAADRLAVEIAAVEADLAARTGPSHPIDALINWTEETDTQEASDPRTAPEPEVLGIPSDPELAALGVRGEPEPLGPNVSKVTLADGSPALLLEESTPQSRNLTLLMTQLAHRLGLVGPARAAGDRHILIDWTPTATSSGFLGTREAVLTGYLAALADVTPLVTRPALHVLPSTRPLLDLFLREDASGRRDWASNPLSLSDVQVLGTMLETAREDFARMGLQSHYDEIMRRHQGLVGGPFAGNAVGLESVVAAVPGAELPLARVAPLRAMDGDPSDSRTDPVAEGQAINAARRLRVNVEQTVEQGVLSERASALGDVVTFADGSRALRIPIVDAPEVLVRALARQALGLAGPALHLDEDGYVWRTFGSDALRASVATGVSRVLDVPGSRGRTTEVVFGDGRRALRHEFPTSAAADEHEARLEEAYEAGDGLPGAHRATPHVLYEEVRRPAEPTPETQARLATRALYTFLAHGEPLDHATLRRLLDVNPLLVRFGEAGDWEFRGGAPVLAPGDVARVTAAFEALRDTFGAFALGDRYERLLNMLGEFTGSDDARLIPLAFSEDRTTVEYRVPAWRPAPGTDPILGDLLRNDHLAQVIAEKRTDVISRADAELAARASAEGHVFARVPDGLIPRGILGGEEFTVDTLIDGVDDAGHLAESPHGTRVTILASDYVPVADVSGKPHHALFRSGARFTVTAVMTADNGEVHYFLTQRRAQERTGPVVTPRIGLTDELAWDLANHLRRNAVTPTAAGLRVRTGQDAGAAKRHTVRPVEGAFVVEGRYSQRGMIVDDRLLRAEVVAAMLLCSPDLPQDAAIILAGPHDGTTTFAQELAWYTGRVVLAADGAVETTSLGNLRVENAAQPSAQFRYFLPADTSAVVGEQLRAWLGPKLAAMPEDPRSSRTERKGHIPRVPPLAAVSPVESSGPVSAPPLSARHRDLISRHRREVNAGIWYRDESSAVMPTADPRLLRRSIGTIDVAIAGDGTGFFIGSERLSAADLGTMLAHDPRVLAQPDAWIRILGCETARDPAVLQELADLTGRSILAGNEIVYIGADRQAHTAAVQGYDADGRPVFPFDDDGQWLQAHPSRRVTPATPFAVPARTPVPEQRGLPQSAVDEALAADPHEWELFGEQGIDGTVAHLTLEDGTKIVRKRTGIIEARAEVMGSLVGRLIGADVPIVVAHPTDPRMVFMEYVHGTHPVGRADTNAKRNAILLELLDLLILNSDRHPNNLYDTGPGMAGVDHGRAFIVPRVDRGRAALVSGTDTSSVPAVGKVLRGNFVATGPDNRPVWVDNPLSRQDVDFLTDVMMSLASHYRDSGFLPAYEEALKRLYHIGMHAKGEISLLAPAAPAPARVQSHFGWDFDDHNEVVEDVTRRLAAGEDVASVVPYMTQDAMATDVPFGLELEFAHAGGTRGVRAGDVRLMTAELHRAGLAASPKVFGHHKAPDSMSGRPYMEREANPRLIAGEFVSGILRDTERTWAELARITEIIKSHGGEITLATGGHIHVGAPGLGTDVKAMHRLLTLYYGYEDILFRLGQNPREPYGMHRPYRHCEPNEVTGGTERSTEELREVHRRPSALNLAHVIGTADDHVEFRHNDGHLDPSFIQARIKLVAAIVDYARNGEEHLPAREQLGTHLEHDRDPRRDAASFIEMVNTLFPRQADKEQLTALFAITTWQPASDDGRW</sequence>
<dbReference type="PANTHER" id="PTHR48125">
    <property type="entry name" value="LP07818P1"/>
    <property type="match status" value="1"/>
</dbReference>
<keyword evidence="2" id="KW-0472">Membrane</keyword>